<accession>A0AAU9ANI2</accession>
<dbReference type="GO" id="GO:0030170">
    <property type="term" value="F:pyridoxal phosphate binding"/>
    <property type="evidence" value="ECO:0007669"/>
    <property type="project" value="InterPro"/>
</dbReference>
<evidence type="ECO:0000256" key="6">
    <source>
        <dbReference type="ARBA" id="ARBA00022898"/>
    </source>
</evidence>
<dbReference type="InterPro" id="IPR015424">
    <property type="entry name" value="PyrdxlP-dep_Trfase"/>
</dbReference>
<dbReference type="InterPro" id="IPR015421">
    <property type="entry name" value="PyrdxlP-dep_Trfase_major"/>
</dbReference>
<feature type="domain" description="Aminotransferase class I/classII large" evidence="10">
    <location>
        <begin position="58"/>
        <end position="314"/>
    </location>
</feature>
<dbReference type="SUPFAM" id="SSF53383">
    <property type="entry name" value="PLP-dependent transferases"/>
    <property type="match status" value="1"/>
</dbReference>
<evidence type="ECO:0000256" key="2">
    <source>
        <dbReference type="ARBA" id="ARBA00003444"/>
    </source>
</evidence>
<evidence type="ECO:0000256" key="8">
    <source>
        <dbReference type="ARBA" id="ARBA00029996"/>
    </source>
</evidence>
<organism evidence="11 12">
    <name type="scientific">Lysobacter enzymogenes</name>
    <dbReference type="NCBI Taxonomy" id="69"/>
    <lineage>
        <taxon>Bacteria</taxon>
        <taxon>Pseudomonadati</taxon>
        <taxon>Pseudomonadota</taxon>
        <taxon>Gammaproteobacteria</taxon>
        <taxon>Lysobacterales</taxon>
        <taxon>Lysobacteraceae</taxon>
        <taxon>Lysobacter</taxon>
    </lineage>
</organism>
<dbReference type="InterPro" id="IPR015422">
    <property type="entry name" value="PyrdxlP-dep_Trfase_small"/>
</dbReference>
<evidence type="ECO:0000256" key="7">
    <source>
        <dbReference type="ARBA" id="ARBA00023239"/>
    </source>
</evidence>
<dbReference type="PANTHER" id="PTHR42885">
    <property type="entry name" value="HISTIDINOL-PHOSPHATE AMINOTRANSFERASE-RELATED"/>
    <property type="match status" value="1"/>
</dbReference>
<evidence type="ECO:0000256" key="3">
    <source>
        <dbReference type="ARBA" id="ARBA00004953"/>
    </source>
</evidence>
<dbReference type="RefSeq" id="WP_096376970.1">
    <property type="nucleotide sequence ID" value="NZ_AP014940.1"/>
</dbReference>
<dbReference type="PANTHER" id="PTHR42885:SF1">
    <property type="entry name" value="THREONINE-PHOSPHATE DECARBOXYLASE"/>
    <property type="match status" value="1"/>
</dbReference>
<dbReference type="Pfam" id="PF00155">
    <property type="entry name" value="Aminotran_1_2"/>
    <property type="match status" value="1"/>
</dbReference>
<dbReference type="InterPro" id="IPR004839">
    <property type="entry name" value="Aminotransferase_I/II_large"/>
</dbReference>
<keyword evidence="6" id="KW-0663">Pyridoxal phosphate</keyword>
<comment type="pathway">
    <text evidence="3">Cofactor biosynthesis; adenosylcobalamin biosynthesis.</text>
</comment>
<keyword evidence="5" id="KW-0169">Cobalamin biosynthesis</keyword>
<reference evidence="11 12" key="1">
    <citation type="journal article" date="2017" name="DNA Res.">
        <title>Complete genome sequence and expression profile of the commercial lytic enzyme producer Lysobacter enzymogenes M497-1.</title>
        <authorList>
            <person name="Takami H."/>
            <person name="Toyoda A."/>
            <person name="Uchiyama I."/>
            <person name="Itoh T."/>
            <person name="Takaki Y."/>
            <person name="Arai W."/>
            <person name="Nishi S."/>
            <person name="Kawai M."/>
            <person name="Shinya K."/>
            <person name="Ikeda H."/>
        </authorList>
    </citation>
    <scope>NUCLEOTIDE SEQUENCE [LARGE SCALE GENOMIC DNA]</scope>
    <source>
        <strain evidence="11 12">M497-1</strain>
    </source>
</reference>
<evidence type="ECO:0000313" key="12">
    <source>
        <dbReference type="Proteomes" id="UP000218824"/>
    </source>
</evidence>
<comment type="cofactor">
    <cofactor evidence="1">
        <name>pyridoxal 5'-phosphate</name>
        <dbReference type="ChEBI" id="CHEBI:597326"/>
    </cofactor>
</comment>
<gene>
    <name evidence="11" type="ORF">LEN_1114</name>
</gene>
<dbReference type="Gene3D" id="3.90.1150.10">
    <property type="entry name" value="Aspartate Aminotransferase, domain 1"/>
    <property type="match status" value="1"/>
</dbReference>
<protein>
    <recommendedName>
        <fullName evidence="4">threonine-phosphate decarboxylase</fullName>
        <ecNumber evidence="4">4.1.1.81</ecNumber>
    </recommendedName>
    <alternativeName>
        <fullName evidence="8">L-threonine-O-3-phosphate decarboxylase</fullName>
    </alternativeName>
</protein>
<comment type="function">
    <text evidence="2">Decarboxylates L-threonine-O-3-phosphate to yield (R)-1-amino-2-propanol O-2-phosphate, the precursor for the linkage between the nucleotide loop and the corrin ring in cobalamin.</text>
</comment>
<dbReference type="Gene3D" id="3.40.640.10">
    <property type="entry name" value="Type I PLP-dependent aspartate aminotransferase-like (Major domain)"/>
    <property type="match status" value="1"/>
</dbReference>
<dbReference type="GeneID" id="83062996"/>
<evidence type="ECO:0000313" key="11">
    <source>
        <dbReference type="EMBL" id="BAV96601.1"/>
    </source>
</evidence>
<evidence type="ECO:0000256" key="1">
    <source>
        <dbReference type="ARBA" id="ARBA00001933"/>
    </source>
</evidence>
<dbReference type="GO" id="GO:0048472">
    <property type="term" value="F:threonine-phosphate decarboxylase activity"/>
    <property type="evidence" value="ECO:0007669"/>
    <property type="project" value="UniProtKB-EC"/>
</dbReference>
<comment type="catalytic activity">
    <reaction evidence="9">
        <text>O-phospho-L-threonine + H(+) = (R)-1-aminopropan-2-yl phosphate + CO2</text>
        <dbReference type="Rhea" id="RHEA:11492"/>
        <dbReference type="ChEBI" id="CHEBI:15378"/>
        <dbReference type="ChEBI" id="CHEBI:16526"/>
        <dbReference type="ChEBI" id="CHEBI:58563"/>
        <dbReference type="ChEBI" id="CHEBI:58675"/>
        <dbReference type="EC" id="4.1.1.81"/>
    </reaction>
</comment>
<dbReference type="CDD" id="cd00609">
    <property type="entry name" value="AAT_like"/>
    <property type="match status" value="1"/>
</dbReference>
<evidence type="ECO:0000259" key="10">
    <source>
        <dbReference type="Pfam" id="PF00155"/>
    </source>
</evidence>
<evidence type="ECO:0000256" key="9">
    <source>
        <dbReference type="ARBA" id="ARBA00048531"/>
    </source>
</evidence>
<dbReference type="InterPro" id="IPR005860">
    <property type="entry name" value="CobD"/>
</dbReference>
<dbReference type="AlphaFoldDB" id="A0AAU9ANI2"/>
<evidence type="ECO:0000256" key="4">
    <source>
        <dbReference type="ARBA" id="ARBA00012285"/>
    </source>
</evidence>
<evidence type="ECO:0000256" key="5">
    <source>
        <dbReference type="ARBA" id="ARBA00022573"/>
    </source>
</evidence>
<proteinExistence type="predicted"/>
<sequence>MLEHGGRLLRAAQRYGIPAAQWLDLSTGINPQAWPVPEIPARAWQRLPEDDDGLAEIAADYYGAPRALPVAGSQAAIQALPELRARSRVGVLAPGYAEHAHAWRRAGHAVETLAADELLAQRERFDVIVLIHPNNPGGERFERAALLALHDGLSARGGWLLIDEAFMDATPEHSLCDETAREGLIVLRSAGKFFGLAGARGGFVCAAPALLTALRERLGPWTLTGPARHVLRHALADRDWHQRMRAQLLAQGERLAALLRAHGLTPSGGSAFFQWRRDPRAAQWHEALAQRAILTRLFDQPASLRFGLPGGEDEWRRLDGALAEVALTETALAEAARPPR</sequence>
<name>A0AAU9ANI2_LYSEN</name>
<dbReference type="Proteomes" id="UP000218824">
    <property type="component" value="Chromosome"/>
</dbReference>
<dbReference type="EC" id="4.1.1.81" evidence="4"/>
<dbReference type="NCBIfam" id="TIGR01140">
    <property type="entry name" value="L_thr_O3P_dcar"/>
    <property type="match status" value="1"/>
</dbReference>
<dbReference type="KEGG" id="lem:LEN_1114"/>
<dbReference type="EMBL" id="AP014940">
    <property type="protein sequence ID" value="BAV96601.1"/>
    <property type="molecule type" value="Genomic_DNA"/>
</dbReference>
<keyword evidence="7" id="KW-0456">Lyase</keyword>
<dbReference type="GO" id="GO:0009236">
    <property type="term" value="P:cobalamin biosynthetic process"/>
    <property type="evidence" value="ECO:0007669"/>
    <property type="project" value="UniProtKB-KW"/>
</dbReference>